<accession>A0A0W0GHR0</accession>
<dbReference type="EMBL" id="LFDV01000002">
    <property type="protein sequence ID" value="KTB48106.1"/>
    <property type="molecule type" value="Genomic_DNA"/>
</dbReference>
<dbReference type="AlphaFoldDB" id="A0A0W0GHR0"/>
<dbReference type="STRING" id="1217799.DEALK_09510"/>
<comment type="caution">
    <text evidence="3">The sequence shown here is derived from an EMBL/GenBank/DDBJ whole genome shotgun (WGS) entry which is preliminary data.</text>
</comment>
<dbReference type="PANTHER" id="PTHR31876">
    <property type="entry name" value="COV-LIKE PROTEIN 1"/>
    <property type="match status" value="1"/>
</dbReference>
<feature type="transmembrane region" description="Helical" evidence="2">
    <location>
        <begin position="16"/>
        <end position="36"/>
    </location>
</feature>
<reference evidence="3 4" key="1">
    <citation type="submission" date="2015-06" db="EMBL/GenBank/DDBJ databases">
        <title>Genome sequence of the organohalide-respiring Dehalogenimonas alkenigignens type strain (IP3-3T).</title>
        <authorList>
            <person name="Key T.A."/>
            <person name="Richmond D.P."/>
            <person name="Bowman K.S."/>
            <person name="Cho Y.-J."/>
            <person name="Chun J."/>
            <person name="da Costa M.S."/>
            <person name="Rainey F.A."/>
            <person name="Moe W.M."/>
        </authorList>
    </citation>
    <scope>NUCLEOTIDE SEQUENCE [LARGE SCALE GENOMIC DNA]</scope>
    <source>
        <strain evidence="3 4">IP3-3</strain>
    </source>
</reference>
<sequence>MKRIATWFKATLKKEFLAGLLFLVPLLASVLILMWMFNTIDGILQPVIKLFFGREIVGLGLAGTIVLIWIVGIIWHNVVGRSILKTADRVFSRLPLFSQIYTGAKQVVDSLGGVKRSAFKEVVIVDFPQKGVKSLAFITNDMEDENGKKIYVVYVPGSPNPTSGFLQLLREHQISRPNMSVDCAMRMIISCGMVTPEKCQGVELADGAGTGGGTTAPADEESAAALQSPIHLDRQPATIEPPSCQL</sequence>
<dbReference type="RefSeq" id="WP_065128695.1">
    <property type="nucleotide sequence ID" value="NZ_KQ758903.1"/>
</dbReference>
<proteinExistence type="predicted"/>
<feature type="transmembrane region" description="Helical" evidence="2">
    <location>
        <begin position="56"/>
        <end position="75"/>
    </location>
</feature>
<organism evidence="3 4">
    <name type="scientific">Dehalogenimonas alkenigignens</name>
    <dbReference type="NCBI Taxonomy" id="1217799"/>
    <lineage>
        <taxon>Bacteria</taxon>
        <taxon>Bacillati</taxon>
        <taxon>Chloroflexota</taxon>
        <taxon>Dehalococcoidia</taxon>
        <taxon>Dehalococcoidales</taxon>
        <taxon>Dehalococcoidaceae</taxon>
        <taxon>Dehalogenimonas</taxon>
    </lineage>
</organism>
<protein>
    <recommendedName>
        <fullName evidence="5">DUF502 domain-containing protein</fullName>
    </recommendedName>
</protein>
<evidence type="ECO:0000313" key="4">
    <source>
        <dbReference type="Proteomes" id="UP000053947"/>
    </source>
</evidence>
<dbReference type="InterPro" id="IPR007462">
    <property type="entry name" value="COV1-like"/>
</dbReference>
<dbReference type="Proteomes" id="UP000053947">
    <property type="component" value="Unassembled WGS sequence"/>
</dbReference>
<feature type="region of interest" description="Disordered" evidence="1">
    <location>
        <begin position="210"/>
        <end position="246"/>
    </location>
</feature>
<dbReference type="PANTHER" id="PTHR31876:SF26">
    <property type="entry name" value="PROTEIN LIKE COV 2"/>
    <property type="match status" value="1"/>
</dbReference>
<evidence type="ECO:0000313" key="3">
    <source>
        <dbReference type="EMBL" id="KTB48106.1"/>
    </source>
</evidence>
<keyword evidence="2" id="KW-0812">Transmembrane</keyword>
<keyword evidence="2" id="KW-1133">Transmembrane helix</keyword>
<gene>
    <name evidence="3" type="ORF">DEALK_09510</name>
</gene>
<dbReference type="Pfam" id="PF04367">
    <property type="entry name" value="DUF502"/>
    <property type="match status" value="1"/>
</dbReference>
<dbReference type="OrthoDB" id="9780267at2"/>
<keyword evidence="2" id="KW-0472">Membrane</keyword>
<evidence type="ECO:0000256" key="1">
    <source>
        <dbReference type="SAM" id="MobiDB-lite"/>
    </source>
</evidence>
<keyword evidence="4" id="KW-1185">Reference proteome</keyword>
<evidence type="ECO:0000256" key="2">
    <source>
        <dbReference type="SAM" id="Phobius"/>
    </source>
</evidence>
<name>A0A0W0GHR0_9CHLR</name>
<evidence type="ECO:0008006" key="5">
    <source>
        <dbReference type="Google" id="ProtNLM"/>
    </source>
</evidence>